<protein>
    <submittedName>
        <fullName evidence="2">Uncharacterized protein</fullName>
    </submittedName>
</protein>
<feature type="compositionally biased region" description="Low complexity" evidence="1">
    <location>
        <begin position="147"/>
        <end position="160"/>
    </location>
</feature>
<evidence type="ECO:0000313" key="2">
    <source>
        <dbReference type="EMBL" id="KAF0917495.1"/>
    </source>
</evidence>
<feature type="compositionally biased region" description="Gly residues" evidence="1">
    <location>
        <begin position="91"/>
        <end position="114"/>
    </location>
</feature>
<organism evidence="2 3">
    <name type="scientific">Oryza meyeriana var. granulata</name>
    <dbReference type="NCBI Taxonomy" id="110450"/>
    <lineage>
        <taxon>Eukaryota</taxon>
        <taxon>Viridiplantae</taxon>
        <taxon>Streptophyta</taxon>
        <taxon>Embryophyta</taxon>
        <taxon>Tracheophyta</taxon>
        <taxon>Spermatophyta</taxon>
        <taxon>Magnoliopsida</taxon>
        <taxon>Liliopsida</taxon>
        <taxon>Poales</taxon>
        <taxon>Poaceae</taxon>
        <taxon>BOP clade</taxon>
        <taxon>Oryzoideae</taxon>
        <taxon>Oryzeae</taxon>
        <taxon>Oryzinae</taxon>
        <taxon>Oryza</taxon>
        <taxon>Oryza meyeriana</taxon>
    </lineage>
</organism>
<keyword evidence="3" id="KW-1185">Reference proteome</keyword>
<feature type="region of interest" description="Disordered" evidence="1">
    <location>
        <begin position="58"/>
        <end position="174"/>
    </location>
</feature>
<reference evidence="2 3" key="1">
    <citation type="submission" date="2019-11" db="EMBL/GenBank/DDBJ databases">
        <title>Whole genome sequence of Oryza granulata.</title>
        <authorList>
            <person name="Li W."/>
        </authorList>
    </citation>
    <scope>NUCLEOTIDE SEQUENCE [LARGE SCALE GENOMIC DNA]</scope>
    <source>
        <strain evidence="3">cv. Menghai</strain>
        <tissue evidence="2">Leaf</tissue>
    </source>
</reference>
<feature type="compositionally biased region" description="Basic residues" evidence="1">
    <location>
        <begin position="161"/>
        <end position="174"/>
    </location>
</feature>
<comment type="caution">
    <text evidence="2">The sequence shown here is derived from an EMBL/GenBank/DDBJ whole genome shotgun (WGS) entry which is preliminary data.</text>
</comment>
<dbReference type="AlphaFoldDB" id="A0A6G1DXA8"/>
<evidence type="ECO:0000313" key="3">
    <source>
        <dbReference type="Proteomes" id="UP000479710"/>
    </source>
</evidence>
<proteinExistence type="predicted"/>
<gene>
    <name evidence="2" type="ORF">E2562_020607</name>
</gene>
<dbReference type="EMBL" id="SPHZ02000005">
    <property type="protein sequence ID" value="KAF0917495.1"/>
    <property type="molecule type" value="Genomic_DNA"/>
</dbReference>
<dbReference type="OrthoDB" id="442087at2759"/>
<accession>A0A6G1DXA8</accession>
<name>A0A6G1DXA8_9ORYZ</name>
<sequence>MGGDHYQTLELRRDATKAEIISRTVHWRPDPAVSYLVQSYPAQSACSSAGNMWRGVVASERQAPGAGSSESDPGARRRGPEAACPTEVATGAGGGAPDRGSNGGGRSNGGGGEADPGVRGEKQQRARAAGRRRRPAARETKEADETQVATGAAESQAAAAGRRRGQPRQRWGRA</sequence>
<evidence type="ECO:0000256" key="1">
    <source>
        <dbReference type="SAM" id="MobiDB-lite"/>
    </source>
</evidence>
<dbReference type="Proteomes" id="UP000479710">
    <property type="component" value="Unassembled WGS sequence"/>
</dbReference>